<name>A0ABY7PKF4_9BACT</name>
<protein>
    <submittedName>
        <fullName evidence="1">Uncharacterized protein</fullName>
    </submittedName>
</protein>
<evidence type="ECO:0000313" key="2">
    <source>
        <dbReference type="Proteomes" id="UP001211872"/>
    </source>
</evidence>
<dbReference type="RefSeq" id="WP_270125538.1">
    <property type="nucleotide sequence ID" value="NZ_CP115396.1"/>
</dbReference>
<dbReference type="Proteomes" id="UP001211872">
    <property type="component" value="Chromosome"/>
</dbReference>
<gene>
    <name evidence="1" type="ORF">O9Z63_12385</name>
</gene>
<proteinExistence type="predicted"/>
<reference evidence="1 2" key="1">
    <citation type="journal article" date="2011" name="Int. J. Syst. Evol. Microbiol.">
        <title>Hymenobacter yonginensis sp. nov., isolated from a mesotrophic artificial lake.</title>
        <authorList>
            <person name="Joung Y."/>
            <person name="Cho S.H."/>
            <person name="Kim H."/>
            <person name="Kim S.B."/>
            <person name="Joh K."/>
        </authorList>
    </citation>
    <scope>NUCLEOTIDE SEQUENCE [LARGE SCALE GENOMIC DNA]</scope>
    <source>
        <strain evidence="1 2">KCTC 22745</strain>
    </source>
</reference>
<evidence type="ECO:0000313" key="1">
    <source>
        <dbReference type="EMBL" id="WBO83176.1"/>
    </source>
</evidence>
<dbReference type="EMBL" id="CP115396">
    <property type="protein sequence ID" value="WBO83176.1"/>
    <property type="molecule type" value="Genomic_DNA"/>
</dbReference>
<organism evidence="1 2">
    <name type="scientific">Hymenobacter yonginensis</name>
    <dbReference type="NCBI Taxonomy" id="748197"/>
    <lineage>
        <taxon>Bacteria</taxon>
        <taxon>Pseudomonadati</taxon>
        <taxon>Bacteroidota</taxon>
        <taxon>Cytophagia</taxon>
        <taxon>Cytophagales</taxon>
        <taxon>Hymenobacteraceae</taxon>
        <taxon>Hymenobacter</taxon>
    </lineage>
</organism>
<keyword evidence="2" id="KW-1185">Reference proteome</keyword>
<sequence length="55" mass="5961">MHISPADQLDADINCFATYEAGQLLRRYGNDGAEAFITVAAQEILEKLGDCISNS</sequence>
<accession>A0ABY7PKF4</accession>